<feature type="transmembrane region" description="Helical" evidence="2">
    <location>
        <begin position="35"/>
        <end position="54"/>
    </location>
</feature>
<dbReference type="EMBL" id="AP014938">
    <property type="protein sequence ID" value="BAS20255.1"/>
    <property type="molecule type" value="Genomic_DNA"/>
</dbReference>
<dbReference type="AlphaFoldDB" id="A0A0K2RZP1"/>
<organism evidence="3">
    <name type="scientific">Rothia mucilaginosa</name>
    <dbReference type="NCBI Taxonomy" id="43675"/>
    <lineage>
        <taxon>Bacteria</taxon>
        <taxon>Bacillati</taxon>
        <taxon>Actinomycetota</taxon>
        <taxon>Actinomycetes</taxon>
        <taxon>Micrococcales</taxon>
        <taxon>Micrococcaceae</taxon>
        <taxon>Rothia</taxon>
    </lineage>
</organism>
<dbReference type="Proteomes" id="UP000066203">
    <property type="component" value="Chromosome"/>
</dbReference>
<proteinExistence type="predicted"/>
<reference evidence="4" key="1">
    <citation type="submission" date="2015-08" db="EMBL/GenBank/DDBJ databases">
        <title>Complete genome sequence of Rothia mucilaginosa strain NUM-Rm6536.</title>
        <authorList>
            <person name="Nambu T."/>
        </authorList>
    </citation>
    <scope>NUCLEOTIDE SEQUENCE [LARGE SCALE GENOMIC DNA]</scope>
    <source>
        <strain evidence="4">NUM-Rm6536</strain>
    </source>
</reference>
<keyword evidence="2" id="KW-0812">Transmembrane</keyword>
<gene>
    <name evidence="3" type="ORF">RM6536_1008</name>
</gene>
<name>A0A0K2RZP1_9MICC</name>
<evidence type="ECO:0000313" key="4">
    <source>
        <dbReference type="Proteomes" id="UP000066203"/>
    </source>
</evidence>
<accession>A0A0K2RZP1</accession>
<evidence type="ECO:0000313" key="3">
    <source>
        <dbReference type="EMBL" id="BAS20255.1"/>
    </source>
</evidence>
<keyword evidence="2" id="KW-0472">Membrane</keyword>
<evidence type="ECO:0008006" key="5">
    <source>
        <dbReference type="Google" id="ProtNLM"/>
    </source>
</evidence>
<dbReference type="RefSeq" id="WP_171840176.1">
    <property type="nucleotide sequence ID" value="NZ_AP014938.1"/>
</dbReference>
<feature type="transmembrane region" description="Helical" evidence="2">
    <location>
        <begin position="91"/>
        <end position="112"/>
    </location>
</feature>
<evidence type="ECO:0000256" key="1">
    <source>
        <dbReference type="SAM" id="MobiDB-lite"/>
    </source>
</evidence>
<sequence>MAEQNNTSANTSAQNVSPKGGVGVDSEFHAKFFPILARVASVTAVLMYVFYFPQIIGNLNGHKGDWIQPLVAAVNCTLWVLYGLWRPKKDVPIIIANLPGIVFGGVAAITALI</sequence>
<protein>
    <recommendedName>
        <fullName evidence="5">Integral membrane protein</fullName>
    </recommendedName>
</protein>
<feature type="region of interest" description="Disordered" evidence="1">
    <location>
        <begin position="1"/>
        <end position="20"/>
    </location>
</feature>
<dbReference type="PATRIC" id="fig|43675.28.peg.1035"/>
<feature type="compositionally biased region" description="Polar residues" evidence="1">
    <location>
        <begin position="1"/>
        <end position="17"/>
    </location>
</feature>
<dbReference type="Gene3D" id="1.20.1280.290">
    <property type="match status" value="1"/>
</dbReference>
<keyword evidence="2" id="KW-1133">Transmembrane helix</keyword>
<feature type="transmembrane region" description="Helical" evidence="2">
    <location>
        <begin position="66"/>
        <end position="85"/>
    </location>
</feature>
<evidence type="ECO:0000256" key="2">
    <source>
        <dbReference type="SAM" id="Phobius"/>
    </source>
</evidence>